<sequence>MAKKAAGKGKKRRFFAFKVISALLLAALLLAGGMHLSARVLFVRYASVALEDLPSAFDGVRVLFLSDLDVTSKREAQVTARLLETLHALAPDIVLLGGDYANPSFWDRLNGTEDAQAMAQLRQQVFQALAAFDAPLGKYAVIGDGDVLPEQLAEEFSQVGVRLLCDEALPIRKDGQTISLLGLAPDPSSGADYQVLAESFLSGDLVLAFAHSPESFVNTQTTEASDGGGWVDLFLAGHTHGGQIVLAGRTLLDLTEHERRYLSGWRKEGNTFLLTSCGVGCEGAAFRLGTRPEVHLITLYCADKE</sequence>
<name>A0A9D1IBP0_9FIRM</name>
<dbReference type="AlphaFoldDB" id="A0A9D1IBP0"/>
<organism evidence="1 2">
    <name type="scientific">Candidatus Pullichristensenella excrementigallinarum</name>
    <dbReference type="NCBI Taxonomy" id="2840907"/>
    <lineage>
        <taxon>Bacteria</taxon>
        <taxon>Bacillati</taxon>
        <taxon>Bacillota</taxon>
        <taxon>Clostridia</taxon>
        <taxon>Candidatus Pullichristensenella</taxon>
    </lineage>
</organism>
<reference evidence="1" key="2">
    <citation type="journal article" date="2021" name="PeerJ">
        <title>Extensive microbial diversity within the chicken gut microbiome revealed by metagenomics and culture.</title>
        <authorList>
            <person name="Gilroy R."/>
            <person name="Ravi A."/>
            <person name="Getino M."/>
            <person name="Pursley I."/>
            <person name="Horton D.L."/>
            <person name="Alikhan N.F."/>
            <person name="Baker D."/>
            <person name="Gharbi K."/>
            <person name="Hall N."/>
            <person name="Watson M."/>
            <person name="Adriaenssens E.M."/>
            <person name="Foster-Nyarko E."/>
            <person name="Jarju S."/>
            <person name="Secka A."/>
            <person name="Antonio M."/>
            <person name="Oren A."/>
            <person name="Chaudhuri R.R."/>
            <person name="La Ragione R."/>
            <person name="Hildebrand F."/>
            <person name="Pallen M.J."/>
        </authorList>
    </citation>
    <scope>NUCLEOTIDE SEQUENCE</scope>
    <source>
        <strain evidence="1">ChiHcec3-11533</strain>
    </source>
</reference>
<dbReference type="GO" id="GO:0016787">
    <property type="term" value="F:hydrolase activity"/>
    <property type="evidence" value="ECO:0007669"/>
    <property type="project" value="InterPro"/>
</dbReference>
<gene>
    <name evidence="1" type="ORF">IAB02_00520</name>
</gene>
<dbReference type="InterPro" id="IPR051158">
    <property type="entry name" value="Metallophosphoesterase_sf"/>
</dbReference>
<protein>
    <recommendedName>
        <fullName evidence="3">Calcineurin-like phosphoesterase domain-containing protein</fullName>
    </recommendedName>
</protein>
<evidence type="ECO:0000313" key="2">
    <source>
        <dbReference type="Proteomes" id="UP000824072"/>
    </source>
</evidence>
<dbReference type="PANTHER" id="PTHR31302:SF0">
    <property type="entry name" value="TRANSMEMBRANE PROTEIN WITH METALLOPHOSPHOESTERASE DOMAIN"/>
    <property type="match status" value="1"/>
</dbReference>
<evidence type="ECO:0000313" key="1">
    <source>
        <dbReference type="EMBL" id="HIU33019.1"/>
    </source>
</evidence>
<dbReference type="PANTHER" id="PTHR31302">
    <property type="entry name" value="TRANSMEMBRANE PROTEIN WITH METALLOPHOSPHOESTERASE DOMAIN-RELATED"/>
    <property type="match status" value="1"/>
</dbReference>
<dbReference type="SUPFAM" id="SSF56300">
    <property type="entry name" value="Metallo-dependent phosphatases"/>
    <property type="match status" value="1"/>
</dbReference>
<reference evidence="1" key="1">
    <citation type="submission" date="2020-10" db="EMBL/GenBank/DDBJ databases">
        <authorList>
            <person name="Gilroy R."/>
        </authorList>
    </citation>
    <scope>NUCLEOTIDE SEQUENCE</scope>
    <source>
        <strain evidence="1">ChiHcec3-11533</strain>
    </source>
</reference>
<dbReference type="Gene3D" id="3.60.21.10">
    <property type="match status" value="1"/>
</dbReference>
<comment type="caution">
    <text evidence="1">The sequence shown here is derived from an EMBL/GenBank/DDBJ whole genome shotgun (WGS) entry which is preliminary data.</text>
</comment>
<dbReference type="InterPro" id="IPR029052">
    <property type="entry name" value="Metallo-depent_PP-like"/>
</dbReference>
<dbReference type="EMBL" id="DVMU01000012">
    <property type="protein sequence ID" value="HIU33019.1"/>
    <property type="molecule type" value="Genomic_DNA"/>
</dbReference>
<dbReference type="Proteomes" id="UP000824072">
    <property type="component" value="Unassembled WGS sequence"/>
</dbReference>
<accession>A0A9D1IBP0</accession>
<evidence type="ECO:0008006" key="3">
    <source>
        <dbReference type="Google" id="ProtNLM"/>
    </source>
</evidence>
<proteinExistence type="predicted"/>